<evidence type="ECO:0008006" key="4">
    <source>
        <dbReference type="Google" id="ProtNLM"/>
    </source>
</evidence>
<gene>
    <name evidence="2" type="ORF">EAG_12697</name>
</gene>
<feature type="compositionally biased region" description="Basic residues" evidence="1">
    <location>
        <begin position="148"/>
        <end position="168"/>
    </location>
</feature>
<dbReference type="Proteomes" id="UP000000311">
    <property type="component" value="Unassembled WGS sequence"/>
</dbReference>
<proteinExistence type="predicted"/>
<feature type="compositionally biased region" description="Basic and acidic residues" evidence="1">
    <location>
        <begin position="169"/>
        <end position="178"/>
    </location>
</feature>
<sequence length="178" mass="20920">MTYREMQMILQQEGGEDGHPVHCCPVILEMVEPIGGRTRQDMYVELYRDGENVQRFFEHSCRPDVLDKPCRFIDRKLSNQSRCVQQFSYTYALVANSGGKIEMEEHRRHHHKQFHHFPAFTGNSVSGSRYTLDYIRVRSGCSCEIMPKPRKKKSGATKPRRAKSKHRQQRDQELDFET</sequence>
<dbReference type="SUPFAM" id="SSF57501">
    <property type="entry name" value="Cystine-knot cytokines"/>
    <property type="match status" value="1"/>
</dbReference>
<organism evidence="3">
    <name type="scientific">Camponotus floridanus</name>
    <name type="common">Florida carpenter ant</name>
    <dbReference type="NCBI Taxonomy" id="104421"/>
    <lineage>
        <taxon>Eukaryota</taxon>
        <taxon>Metazoa</taxon>
        <taxon>Ecdysozoa</taxon>
        <taxon>Arthropoda</taxon>
        <taxon>Hexapoda</taxon>
        <taxon>Insecta</taxon>
        <taxon>Pterygota</taxon>
        <taxon>Neoptera</taxon>
        <taxon>Endopterygota</taxon>
        <taxon>Hymenoptera</taxon>
        <taxon>Apocrita</taxon>
        <taxon>Aculeata</taxon>
        <taxon>Formicoidea</taxon>
        <taxon>Formicidae</taxon>
        <taxon>Formicinae</taxon>
        <taxon>Camponotus</taxon>
    </lineage>
</organism>
<dbReference type="Gene3D" id="2.10.90.10">
    <property type="entry name" value="Cystine-knot cytokines"/>
    <property type="match status" value="1"/>
</dbReference>
<dbReference type="OMA" id="TYREMQM"/>
<evidence type="ECO:0000313" key="2">
    <source>
        <dbReference type="EMBL" id="EFN61693.1"/>
    </source>
</evidence>
<dbReference type="STRING" id="104421.E2AXZ0"/>
<evidence type="ECO:0000313" key="3">
    <source>
        <dbReference type="Proteomes" id="UP000000311"/>
    </source>
</evidence>
<dbReference type="InterPro" id="IPR029034">
    <property type="entry name" value="Cystine-knot_cytokine"/>
</dbReference>
<dbReference type="OrthoDB" id="6381819at2759"/>
<dbReference type="InParanoid" id="E2AXZ0"/>
<feature type="region of interest" description="Disordered" evidence="1">
    <location>
        <begin position="145"/>
        <end position="178"/>
    </location>
</feature>
<reference evidence="2 3" key="1">
    <citation type="journal article" date="2010" name="Science">
        <title>Genomic comparison of the ants Camponotus floridanus and Harpegnathos saltator.</title>
        <authorList>
            <person name="Bonasio R."/>
            <person name="Zhang G."/>
            <person name="Ye C."/>
            <person name="Mutti N.S."/>
            <person name="Fang X."/>
            <person name="Qin N."/>
            <person name="Donahue G."/>
            <person name="Yang P."/>
            <person name="Li Q."/>
            <person name="Li C."/>
            <person name="Zhang P."/>
            <person name="Huang Z."/>
            <person name="Berger S.L."/>
            <person name="Reinberg D."/>
            <person name="Wang J."/>
            <person name="Liebig J."/>
        </authorList>
    </citation>
    <scope>NUCLEOTIDE SEQUENCE [LARGE SCALE GENOMIC DNA]</scope>
    <source>
        <strain evidence="3">C129</strain>
    </source>
</reference>
<protein>
    <recommendedName>
        <fullName evidence="4">Spaetzle domain-containing protein</fullName>
    </recommendedName>
</protein>
<keyword evidence="3" id="KW-1185">Reference proteome</keyword>
<name>E2AXZ0_CAMFO</name>
<accession>E2AXZ0</accession>
<evidence type="ECO:0000256" key="1">
    <source>
        <dbReference type="SAM" id="MobiDB-lite"/>
    </source>
</evidence>
<dbReference type="AlphaFoldDB" id="E2AXZ0"/>
<dbReference type="EMBL" id="GL443740">
    <property type="protein sequence ID" value="EFN61693.1"/>
    <property type="molecule type" value="Genomic_DNA"/>
</dbReference>